<comment type="caution">
    <text evidence="3">The sequence shown here is derived from an EMBL/GenBank/DDBJ whole genome shotgun (WGS) entry which is preliminary data.</text>
</comment>
<dbReference type="InterPro" id="IPR000182">
    <property type="entry name" value="GNAT_dom"/>
</dbReference>
<dbReference type="InterPro" id="IPR016181">
    <property type="entry name" value="Acyl_CoA_acyltransferase"/>
</dbReference>
<dbReference type="AlphaFoldDB" id="A0A099IAW1"/>
<keyword evidence="3" id="KW-0808">Transferase</keyword>
<dbReference type="PANTHER" id="PTHR31438">
    <property type="entry name" value="LYSINE N-ACYLTRANSFERASE C17G9.06C-RELATED"/>
    <property type="match status" value="1"/>
</dbReference>
<dbReference type="Proteomes" id="UP000030008">
    <property type="component" value="Unassembled WGS sequence"/>
</dbReference>
<sequence>MLQLREFTESDLALAEAWLHKVHVRKWYEIPQLGVTLEDWMMEYKERNGKYQWITHLIVMWQEKPIGLCQYYKATDSEEDFGTLPRIGTYGIDYLIGEEDCIGKGLGKDMLKLLVNRIFSLPDAYRITADIDRKNHASEKTLLSCGFTLQNPVKSRYILLKSEFIKTS</sequence>
<organism evidence="3 4">
    <name type="scientific">Clostridium innocuum</name>
    <dbReference type="NCBI Taxonomy" id="1522"/>
    <lineage>
        <taxon>Bacteria</taxon>
        <taxon>Bacillati</taxon>
        <taxon>Bacillota</taxon>
        <taxon>Clostridia</taxon>
        <taxon>Eubacteriales</taxon>
        <taxon>Clostridiaceae</taxon>
        <taxon>Clostridium</taxon>
    </lineage>
</organism>
<evidence type="ECO:0000313" key="4">
    <source>
        <dbReference type="Proteomes" id="UP000030008"/>
    </source>
</evidence>
<gene>
    <name evidence="3" type="ORF">CIAN88_02255</name>
</gene>
<protein>
    <submittedName>
        <fullName evidence="3">GNAT family acetyltransferase</fullName>
    </submittedName>
</protein>
<dbReference type="PANTHER" id="PTHR31438:SF1">
    <property type="entry name" value="LYSINE N-ACYLTRANSFERASE C17G9.06C-RELATED"/>
    <property type="match status" value="1"/>
</dbReference>
<evidence type="ECO:0000256" key="1">
    <source>
        <dbReference type="ARBA" id="ARBA00023251"/>
    </source>
</evidence>
<dbReference type="SUPFAM" id="SSF55729">
    <property type="entry name" value="Acyl-CoA N-acyltransferases (Nat)"/>
    <property type="match status" value="1"/>
</dbReference>
<reference evidence="3 4" key="1">
    <citation type="submission" date="2014-08" db="EMBL/GenBank/DDBJ databases">
        <title>Clostridium innocuum, an unnegligible vancomycin-resistant pathogen causing extra-intestinal infections.</title>
        <authorList>
            <person name="Feng Y."/>
            <person name="Chiu C.-H."/>
        </authorList>
    </citation>
    <scope>NUCLEOTIDE SEQUENCE [LARGE SCALE GENOMIC DNA]</scope>
    <source>
        <strain evidence="3 4">AN88</strain>
    </source>
</reference>
<dbReference type="GO" id="GO:0016410">
    <property type="term" value="F:N-acyltransferase activity"/>
    <property type="evidence" value="ECO:0007669"/>
    <property type="project" value="TreeGrafter"/>
</dbReference>
<keyword evidence="1" id="KW-0046">Antibiotic resistance</keyword>
<dbReference type="RefSeq" id="WP_044903769.1">
    <property type="nucleotide sequence ID" value="NZ_JQIF01000009.1"/>
</dbReference>
<accession>A0A099IAW1</accession>
<name>A0A099IAW1_CLOIN</name>
<dbReference type="Gene3D" id="3.40.630.30">
    <property type="match status" value="1"/>
</dbReference>
<evidence type="ECO:0000259" key="2">
    <source>
        <dbReference type="PROSITE" id="PS51186"/>
    </source>
</evidence>
<dbReference type="EMBL" id="JQIF01000009">
    <property type="protein sequence ID" value="KGJ54790.1"/>
    <property type="molecule type" value="Genomic_DNA"/>
</dbReference>
<dbReference type="Pfam" id="PF13523">
    <property type="entry name" value="Acetyltransf_8"/>
    <property type="match status" value="1"/>
</dbReference>
<dbReference type="GO" id="GO:0046677">
    <property type="term" value="P:response to antibiotic"/>
    <property type="evidence" value="ECO:0007669"/>
    <property type="project" value="UniProtKB-KW"/>
</dbReference>
<evidence type="ECO:0000313" key="3">
    <source>
        <dbReference type="EMBL" id="KGJ54790.1"/>
    </source>
</evidence>
<feature type="domain" description="N-acetyltransferase" evidence="2">
    <location>
        <begin position="2"/>
        <end position="166"/>
    </location>
</feature>
<proteinExistence type="predicted"/>
<dbReference type="PROSITE" id="PS51186">
    <property type="entry name" value="GNAT"/>
    <property type="match status" value="1"/>
</dbReference>